<evidence type="ECO:0000256" key="3">
    <source>
        <dbReference type="ARBA" id="ARBA00022449"/>
    </source>
</evidence>
<keyword evidence="6" id="KW-0406">Ion transport</keyword>
<dbReference type="OrthoDB" id="4174405at2"/>
<feature type="transmembrane region" description="Helical" evidence="8">
    <location>
        <begin position="278"/>
        <end position="294"/>
    </location>
</feature>
<feature type="transmembrane region" description="Helical" evidence="8">
    <location>
        <begin position="117"/>
        <end position="138"/>
    </location>
</feature>
<feature type="domain" description="Cation/H+ exchanger transmembrane" evidence="9">
    <location>
        <begin position="10"/>
        <end position="390"/>
    </location>
</feature>
<dbReference type="GO" id="GO:0005886">
    <property type="term" value="C:plasma membrane"/>
    <property type="evidence" value="ECO:0007669"/>
    <property type="project" value="UniProtKB-SubCell"/>
</dbReference>
<evidence type="ECO:0000313" key="11">
    <source>
        <dbReference type="Proteomes" id="UP000037023"/>
    </source>
</evidence>
<evidence type="ECO:0000256" key="1">
    <source>
        <dbReference type="ARBA" id="ARBA00004651"/>
    </source>
</evidence>
<dbReference type="Pfam" id="PF00999">
    <property type="entry name" value="Na_H_Exchanger"/>
    <property type="match status" value="1"/>
</dbReference>
<dbReference type="InterPro" id="IPR006153">
    <property type="entry name" value="Cation/H_exchanger_TM"/>
</dbReference>
<feature type="transmembrane region" description="Helical" evidence="8">
    <location>
        <begin position="88"/>
        <end position="111"/>
    </location>
</feature>
<dbReference type="EMBL" id="LGUP01000020">
    <property type="protein sequence ID" value="KOG35896.1"/>
    <property type="molecule type" value="Genomic_DNA"/>
</dbReference>
<dbReference type="PANTHER" id="PTHR32507">
    <property type="entry name" value="NA(+)/H(+) ANTIPORTER 1"/>
    <property type="match status" value="1"/>
</dbReference>
<accession>A0A0L8LCZ4</accession>
<name>A0A0L8LCZ4_STRVR</name>
<keyword evidence="5 8" id="KW-1133">Transmembrane helix</keyword>
<comment type="subcellular location">
    <subcellularLocation>
        <location evidence="1">Cell membrane</location>
        <topology evidence="1">Multi-pass membrane protein</topology>
    </subcellularLocation>
</comment>
<feature type="transmembrane region" description="Helical" evidence="8">
    <location>
        <begin position="338"/>
        <end position="361"/>
    </location>
</feature>
<evidence type="ECO:0000256" key="7">
    <source>
        <dbReference type="ARBA" id="ARBA00023136"/>
    </source>
</evidence>
<gene>
    <name evidence="10" type="ORF">ADK34_03995</name>
</gene>
<protein>
    <recommendedName>
        <fullName evidence="9">Cation/H+ exchanger transmembrane domain-containing protein</fullName>
    </recommendedName>
</protein>
<evidence type="ECO:0000259" key="9">
    <source>
        <dbReference type="Pfam" id="PF00999"/>
    </source>
</evidence>
<feature type="transmembrane region" description="Helical" evidence="8">
    <location>
        <begin position="193"/>
        <end position="212"/>
    </location>
</feature>
<evidence type="ECO:0000256" key="6">
    <source>
        <dbReference type="ARBA" id="ARBA00023065"/>
    </source>
</evidence>
<dbReference type="GO" id="GO:1902600">
    <property type="term" value="P:proton transmembrane transport"/>
    <property type="evidence" value="ECO:0007669"/>
    <property type="project" value="InterPro"/>
</dbReference>
<dbReference type="Proteomes" id="UP000037023">
    <property type="component" value="Unassembled WGS sequence"/>
</dbReference>
<evidence type="ECO:0000256" key="2">
    <source>
        <dbReference type="ARBA" id="ARBA00022448"/>
    </source>
</evidence>
<dbReference type="PANTHER" id="PTHR32507:SF8">
    <property type="entry name" value="CNH1P"/>
    <property type="match status" value="1"/>
</dbReference>
<dbReference type="PATRIC" id="fig|1938.6.peg.887"/>
<reference evidence="10 11" key="1">
    <citation type="submission" date="2015-06" db="EMBL/GenBank/DDBJ databases">
        <authorList>
            <person name="Hoefler B.C."/>
            <person name="Straight P.D."/>
        </authorList>
    </citation>
    <scope>NUCLEOTIDE SEQUENCE [LARGE SCALE GENOMIC DNA]</scope>
    <source>
        <strain evidence="10 11">NRRL 3427</strain>
    </source>
</reference>
<proteinExistence type="predicted"/>
<evidence type="ECO:0000256" key="4">
    <source>
        <dbReference type="ARBA" id="ARBA00022692"/>
    </source>
</evidence>
<evidence type="ECO:0000256" key="5">
    <source>
        <dbReference type="ARBA" id="ARBA00022989"/>
    </source>
</evidence>
<keyword evidence="3" id="KW-0050">Antiport</keyword>
<keyword evidence="4 8" id="KW-0812">Transmembrane</keyword>
<evidence type="ECO:0000313" key="10">
    <source>
        <dbReference type="EMBL" id="KOG35896.1"/>
    </source>
</evidence>
<feature type="transmembrane region" description="Helical" evidence="8">
    <location>
        <begin position="367"/>
        <end position="386"/>
    </location>
</feature>
<feature type="transmembrane region" description="Helical" evidence="8">
    <location>
        <begin position="306"/>
        <end position="326"/>
    </location>
</feature>
<keyword evidence="7 8" id="KW-0472">Membrane</keyword>
<feature type="transmembrane region" description="Helical" evidence="8">
    <location>
        <begin position="60"/>
        <end position="81"/>
    </location>
</feature>
<keyword evidence="2" id="KW-0813">Transport</keyword>
<feature type="transmembrane region" description="Helical" evidence="8">
    <location>
        <begin position="21"/>
        <end position="40"/>
    </location>
</feature>
<dbReference type="GO" id="GO:0015297">
    <property type="term" value="F:antiporter activity"/>
    <property type="evidence" value="ECO:0007669"/>
    <property type="project" value="UniProtKB-KW"/>
</dbReference>
<dbReference type="AlphaFoldDB" id="A0A0L8LCZ4"/>
<comment type="caution">
    <text evidence="10">The sequence shown here is derived from an EMBL/GenBank/DDBJ whole genome shotgun (WGS) entry which is preliminary data.</text>
</comment>
<evidence type="ECO:0000256" key="8">
    <source>
        <dbReference type="SAM" id="Phobius"/>
    </source>
</evidence>
<sequence length="408" mass="42887">MLAVTVIAGILFTWCVLSRRLALWSITAPIAMMVAGIALTSGSDPPLVFDLGDMAGFEHAVEVVLALLLFVDATEVPAGVIRRERRIVARLLGAALPLTLVAAFLTALAFFPDEPGWVLATLATVVVPLDLAPASAVVRDKRIPARLREVLNVEGGLSDGIVSPVFLLCVAAAAEYHTVGDDYTEALLDAVGAAGWAVGAGSLVGYVTGWLLRRSWARDWTLSGAARLAVLSVPIAAYSLSAALGGNGFVASFVAGVCIAPAMRHLPGDTVKMTDDLVTLLTLALWFLFGQLVSDEFWDGFHLSVVLYALLAVTLVRLVPVMLALIGTDLSLSDRLFLGWMGPRGVTSVVFGLLAAIELPAAGGGDFISRVMVITVMVSIVLHGLSAEPIGRRYARGRPASPEPRGVG</sequence>
<organism evidence="10 11">
    <name type="scientific">Streptomyces viridochromogenes</name>
    <dbReference type="NCBI Taxonomy" id="1938"/>
    <lineage>
        <taxon>Bacteria</taxon>
        <taxon>Bacillati</taxon>
        <taxon>Actinomycetota</taxon>
        <taxon>Actinomycetes</taxon>
        <taxon>Kitasatosporales</taxon>
        <taxon>Streptomycetaceae</taxon>
        <taxon>Streptomyces</taxon>
    </lineage>
</organism>